<name>A0A0K9GRE2_9BACI</name>
<evidence type="ECO:0000256" key="1">
    <source>
        <dbReference type="SAM" id="Coils"/>
    </source>
</evidence>
<dbReference type="InterPro" id="IPR009636">
    <property type="entry name" value="SCAF"/>
</dbReference>
<evidence type="ECO:0000256" key="2">
    <source>
        <dbReference type="SAM" id="MobiDB-lite"/>
    </source>
</evidence>
<dbReference type="STRING" id="1679170.AC625_06565"/>
<evidence type="ECO:0000313" key="4">
    <source>
        <dbReference type="Proteomes" id="UP000037146"/>
    </source>
</evidence>
<proteinExistence type="predicted"/>
<dbReference type="Pfam" id="PF06810">
    <property type="entry name" value="Phage_scaffold"/>
    <property type="match status" value="1"/>
</dbReference>
<dbReference type="AlphaFoldDB" id="A0A0K9GRE2"/>
<feature type="region of interest" description="Disordered" evidence="2">
    <location>
        <begin position="150"/>
        <end position="175"/>
    </location>
</feature>
<protein>
    <submittedName>
        <fullName evidence="3">Chemotaxis protein</fullName>
    </submittedName>
</protein>
<dbReference type="OrthoDB" id="2365850at2"/>
<gene>
    <name evidence="3" type="ORF">AC625_06565</name>
</gene>
<dbReference type="RefSeq" id="WP_049680558.1">
    <property type="nucleotide sequence ID" value="NZ_LFZW01000001.1"/>
</dbReference>
<sequence>MNKEQLITLGLTEEQAVTIINGFGQMVPKSRLDDKIAELNEAKKEITTRDTQLEELKKIDGAGLQTKITELQQDNETTKTDYEAKLKETQLTGALKLALAGKVHDADLVIGQIDKSKIELGEDGNVTKGLEEQIKDLQTSKSFLFVPEAHSSGIKGATPPGGDPEGGNKGAINSFGKKLAEEAAKSNTGLEEARKSYFE</sequence>
<comment type="caution">
    <text evidence="3">The sequence shown here is derived from an EMBL/GenBank/DDBJ whole genome shotgun (WGS) entry which is preliminary data.</text>
</comment>
<feature type="coiled-coil region" evidence="1">
    <location>
        <begin position="29"/>
        <end position="88"/>
    </location>
</feature>
<dbReference type="Proteomes" id="UP000037146">
    <property type="component" value="Unassembled WGS sequence"/>
</dbReference>
<evidence type="ECO:0000313" key="3">
    <source>
        <dbReference type="EMBL" id="KMY49225.1"/>
    </source>
</evidence>
<organism evidence="3 4">
    <name type="scientific">Peribacillus loiseleuriae</name>
    <dbReference type="NCBI Taxonomy" id="1679170"/>
    <lineage>
        <taxon>Bacteria</taxon>
        <taxon>Bacillati</taxon>
        <taxon>Bacillota</taxon>
        <taxon>Bacilli</taxon>
        <taxon>Bacillales</taxon>
        <taxon>Bacillaceae</taxon>
        <taxon>Peribacillus</taxon>
    </lineage>
</organism>
<dbReference type="PATRIC" id="fig|1679170.3.peg.1413"/>
<keyword evidence="1" id="KW-0175">Coiled coil</keyword>
<keyword evidence="4" id="KW-1185">Reference proteome</keyword>
<dbReference type="EMBL" id="LFZW01000001">
    <property type="protein sequence ID" value="KMY49225.1"/>
    <property type="molecule type" value="Genomic_DNA"/>
</dbReference>
<reference evidence="4" key="1">
    <citation type="submission" date="2015-07" db="EMBL/GenBank/DDBJ databases">
        <title>Genome sequencing project for genomic taxonomy and phylogenomics of Bacillus-like bacteria.</title>
        <authorList>
            <person name="Liu B."/>
            <person name="Wang J."/>
            <person name="Zhu Y."/>
            <person name="Liu G."/>
            <person name="Chen Q."/>
            <person name="Chen Z."/>
            <person name="Lan J."/>
            <person name="Che J."/>
            <person name="Ge C."/>
            <person name="Shi H."/>
            <person name="Pan Z."/>
            <person name="Liu X."/>
        </authorList>
    </citation>
    <scope>NUCLEOTIDE SEQUENCE [LARGE SCALE GENOMIC DNA]</scope>
    <source>
        <strain evidence="4">FJAT-27997</strain>
    </source>
</reference>
<accession>A0A0K9GRE2</accession>